<evidence type="ECO:0000313" key="4">
    <source>
        <dbReference type="Proteomes" id="UP000676325"/>
    </source>
</evidence>
<feature type="binding site" evidence="1">
    <location>
        <position position="213"/>
    </location>
    <ligand>
        <name>substrate</name>
    </ligand>
</feature>
<dbReference type="InterPro" id="IPR027266">
    <property type="entry name" value="TrmE/GcvT-like"/>
</dbReference>
<accession>A0A941E9Y0</accession>
<dbReference type="Gene3D" id="3.30.1360.120">
    <property type="entry name" value="Probable tRNA modification gtpase trme, domain 1"/>
    <property type="match status" value="1"/>
</dbReference>
<reference evidence="3" key="1">
    <citation type="submission" date="2021-04" db="EMBL/GenBank/DDBJ databases">
        <title>Genome based classification of Actinospica acidithermotolerans sp. nov., an actinobacterium isolated from an Indonesian hot spring.</title>
        <authorList>
            <person name="Kusuma A.B."/>
            <person name="Putra K.E."/>
            <person name="Nafisah S."/>
            <person name="Loh J."/>
            <person name="Nouioui I."/>
            <person name="Goodfellow M."/>
        </authorList>
    </citation>
    <scope>NUCLEOTIDE SEQUENCE</scope>
    <source>
        <strain evidence="3">MGRD01-02</strain>
    </source>
</reference>
<dbReference type="RefSeq" id="WP_212517849.1">
    <property type="nucleotide sequence ID" value="NZ_JAGSOH010000021.1"/>
</dbReference>
<organism evidence="3 4">
    <name type="scientific">Actinospica acidithermotolerans</name>
    <dbReference type="NCBI Taxonomy" id="2828514"/>
    <lineage>
        <taxon>Bacteria</taxon>
        <taxon>Bacillati</taxon>
        <taxon>Actinomycetota</taxon>
        <taxon>Actinomycetes</taxon>
        <taxon>Catenulisporales</taxon>
        <taxon>Actinospicaceae</taxon>
        <taxon>Actinospica</taxon>
    </lineage>
</organism>
<evidence type="ECO:0000259" key="2">
    <source>
        <dbReference type="Pfam" id="PF01571"/>
    </source>
</evidence>
<dbReference type="PIRSF" id="PIRSF006487">
    <property type="entry name" value="GcvT"/>
    <property type="match status" value="1"/>
</dbReference>
<dbReference type="PANTHER" id="PTHR43757">
    <property type="entry name" value="AMINOMETHYLTRANSFERASE"/>
    <property type="match status" value="1"/>
</dbReference>
<dbReference type="Pfam" id="PF01571">
    <property type="entry name" value="GCV_T"/>
    <property type="match status" value="1"/>
</dbReference>
<evidence type="ECO:0000256" key="1">
    <source>
        <dbReference type="PIRSR" id="PIRSR006487-1"/>
    </source>
</evidence>
<proteinExistence type="predicted"/>
<dbReference type="PANTHER" id="PTHR43757:SF2">
    <property type="entry name" value="AMINOMETHYLTRANSFERASE, MITOCHONDRIAL"/>
    <property type="match status" value="1"/>
</dbReference>
<comment type="caution">
    <text evidence="3">The sequence shown here is derived from an EMBL/GenBank/DDBJ whole genome shotgun (WGS) entry which is preliminary data.</text>
</comment>
<evidence type="ECO:0000313" key="3">
    <source>
        <dbReference type="EMBL" id="MBR7826703.1"/>
    </source>
</evidence>
<dbReference type="Proteomes" id="UP000676325">
    <property type="component" value="Unassembled WGS sequence"/>
</dbReference>
<dbReference type="InterPro" id="IPR006222">
    <property type="entry name" value="GCVT_N"/>
</dbReference>
<gene>
    <name evidence="3" type="ORF">KDK95_10345</name>
</gene>
<keyword evidence="4" id="KW-1185">Reference proteome</keyword>
<dbReference type="InterPro" id="IPR028896">
    <property type="entry name" value="GcvT/YgfZ/DmdA"/>
</dbReference>
<dbReference type="AlphaFoldDB" id="A0A941E9Y0"/>
<name>A0A941E9Y0_9ACTN</name>
<feature type="domain" description="GCVT N-terminal" evidence="2">
    <location>
        <begin position="35"/>
        <end position="254"/>
    </location>
</feature>
<dbReference type="SUPFAM" id="SSF103025">
    <property type="entry name" value="Folate-binding domain"/>
    <property type="match status" value="1"/>
</dbReference>
<dbReference type="EMBL" id="JAGSOH010000021">
    <property type="protein sequence ID" value="MBR7826703.1"/>
    <property type="molecule type" value="Genomic_DNA"/>
</dbReference>
<protein>
    <submittedName>
        <fullName evidence="3">Aminomethyltransferase family protein</fullName>
    </submittedName>
</protein>
<sequence>MSMPSLQDGIDKAGSAVNLLWKPGAAPWTPEVVEREYEHGWRAEQNAWHEGVALLNLSHHMYDLFIDGPDALRLLADLGANSFENFAIGQAKQFLPVTARGNIVTDGILARDGEESFTLSGIPAAQHWVQYHGERGGYDVAFRTDPSSAFRKPAGDPTLFRYQVQGPRAAELVESVFGGPMPAVKFFHSAPVELDGRRFKALRHGMAGQAGWEFIGPWEHAAAVYDALLAAGEPLGLVRVGALAYTTPSVESGWIPSPVPGIYTDPELAEYRRYVPLFGIEGQRPLNGSLYSPDIEDFYCSPYELGYGKMVAFNHDFIGRDALEKAKDSVRRTKVTLVFDIDDARRVLGLGDGLEFHLTYARNRVERNGELAGVTMQTASIDPVGTILALTLIDKEHAEPGTEVEVVWGEHPGAGTDPNADLGFPRIRATVQPAPFNQHARTLYRRNAR</sequence>